<evidence type="ECO:0000256" key="8">
    <source>
        <dbReference type="RuleBase" id="RU366017"/>
    </source>
</evidence>
<dbReference type="GO" id="GO:0016757">
    <property type="term" value="F:glycosyltransferase activity"/>
    <property type="evidence" value="ECO:0007669"/>
    <property type="project" value="UniProtKB-UniRule"/>
</dbReference>
<dbReference type="Pfam" id="PF01697">
    <property type="entry name" value="Glyco_transf_92"/>
    <property type="match status" value="1"/>
</dbReference>
<dbReference type="InterPro" id="IPR052012">
    <property type="entry name" value="GTase_92"/>
</dbReference>
<evidence type="ECO:0000256" key="4">
    <source>
        <dbReference type="ARBA" id="ARBA00022679"/>
    </source>
</evidence>
<evidence type="ECO:0000313" key="9">
    <source>
        <dbReference type="Proteomes" id="UP000887577"/>
    </source>
</evidence>
<dbReference type="PANTHER" id="PTHR21645">
    <property type="entry name" value="GLYCOSYLTRANSFERASE FAMILY 92 PROTEIN"/>
    <property type="match status" value="1"/>
</dbReference>
<dbReference type="Proteomes" id="UP000887577">
    <property type="component" value="Unplaced"/>
</dbReference>
<dbReference type="GO" id="GO:0016020">
    <property type="term" value="C:membrane"/>
    <property type="evidence" value="ECO:0007669"/>
    <property type="project" value="UniProtKB-SubCell"/>
</dbReference>
<keyword evidence="4 8" id="KW-0808">Transferase</keyword>
<evidence type="ECO:0000313" key="10">
    <source>
        <dbReference type="WBParaSite" id="PSU_v2.g15004.t1"/>
    </source>
</evidence>
<comment type="similarity">
    <text evidence="2 8">Belongs to the glycosyltransferase 92 family.</text>
</comment>
<sequence>MSETMPRFAYPIIPDCAWTTFIANCSTIVNPIKFQLSVDNVAIDLQLRPAVTETLPVVACFSPLFFNERWQLAAISIESYAAAGISRQIYYLMSAVKDVYDLLKLYEKEKLIDINLWSLPKHSEARIHLDWRNQAAAHTDCYLQYREAAQFIIISDIDDLLFPRKEFSFINELTIFFIIISKCFVLFLSTI</sequence>
<evidence type="ECO:0000256" key="5">
    <source>
        <dbReference type="ARBA" id="ARBA00022692"/>
    </source>
</evidence>
<dbReference type="InterPro" id="IPR008166">
    <property type="entry name" value="Glyco_transf_92"/>
</dbReference>
<proteinExistence type="inferred from homology"/>
<keyword evidence="9" id="KW-1185">Reference proteome</keyword>
<evidence type="ECO:0000256" key="1">
    <source>
        <dbReference type="ARBA" id="ARBA00004167"/>
    </source>
</evidence>
<dbReference type="AlphaFoldDB" id="A0A914Y8C5"/>
<accession>A0A914Y8C5</accession>
<dbReference type="EC" id="2.4.1.-" evidence="8"/>
<evidence type="ECO:0000256" key="7">
    <source>
        <dbReference type="ARBA" id="ARBA00023136"/>
    </source>
</evidence>
<evidence type="ECO:0000256" key="3">
    <source>
        <dbReference type="ARBA" id="ARBA00022676"/>
    </source>
</evidence>
<organism evidence="9 10">
    <name type="scientific">Panagrolaimus superbus</name>
    <dbReference type="NCBI Taxonomy" id="310955"/>
    <lineage>
        <taxon>Eukaryota</taxon>
        <taxon>Metazoa</taxon>
        <taxon>Ecdysozoa</taxon>
        <taxon>Nematoda</taxon>
        <taxon>Chromadorea</taxon>
        <taxon>Rhabditida</taxon>
        <taxon>Tylenchina</taxon>
        <taxon>Panagrolaimomorpha</taxon>
        <taxon>Panagrolaimoidea</taxon>
        <taxon>Panagrolaimidae</taxon>
        <taxon>Panagrolaimus</taxon>
    </lineage>
</organism>
<feature type="transmembrane region" description="Helical" evidence="8">
    <location>
        <begin position="169"/>
        <end position="188"/>
    </location>
</feature>
<keyword evidence="3 8" id="KW-0328">Glycosyltransferase</keyword>
<dbReference type="WBParaSite" id="PSU_v2.g15004.t1">
    <property type="protein sequence ID" value="PSU_v2.g15004.t1"/>
    <property type="gene ID" value="PSU_v2.g15004"/>
</dbReference>
<keyword evidence="5 8" id="KW-0812">Transmembrane</keyword>
<reference evidence="10" key="1">
    <citation type="submission" date="2022-11" db="UniProtKB">
        <authorList>
            <consortium name="WormBaseParasite"/>
        </authorList>
    </citation>
    <scope>IDENTIFICATION</scope>
</reference>
<evidence type="ECO:0000256" key="6">
    <source>
        <dbReference type="ARBA" id="ARBA00022989"/>
    </source>
</evidence>
<keyword evidence="7 8" id="KW-0472">Membrane</keyword>
<comment type="subcellular location">
    <subcellularLocation>
        <location evidence="1">Membrane</location>
        <topology evidence="1">Single-pass membrane protein</topology>
    </subcellularLocation>
</comment>
<protein>
    <recommendedName>
        <fullName evidence="8">Glycosyltransferase family 92 protein</fullName>
        <ecNumber evidence="8">2.4.1.-</ecNumber>
    </recommendedName>
</protein>
<dbReference type="PANTHER" id="PTHR21645:SF2">
    <property type="entry name" value="GLYCOSYLTRANSFERASE FAMILY 92 PROTEIN F59C6.8"/>
    <property type="match status" value="1"/>
</dbReference>
<keyword evidence="6 8" id="KW-1133">Transmembrane helix</keyword>
<name>A0A914Y8C5_9BILA</name>
<evidence type="ECO:0000256" key="2">
    <source>
        <dbReference type="ARBA" id="ARBA00007647"/>
    </source>
</evidence>